<accession>A0ABD2XXK9</accession>
<dbReference type="InterPro" id="IPR000626">
    <property type="entry name" value="Ubiquitin-like_dom"/>
</dbReference>
<dbReference type="PROSITE" id="PS50053">
    <property type="entry name" value="UBIQUITIN_2"/>
    <property type="match status" value="1"/>
</dbReference>
<protein>
    <recommendedName>
        <fullName evidence="1">Ubiquitin-like domain-containing protein</fullName>
    </recommendedName>
</protein>
<dbReference type="InterPro" id="IPR022617">
    <property type="entry name" value="Rad60/SUMO-like_dom"/>
</dbReference>
<feature type="domain" description="Ubiquitin-like" evidence="1">
    <location>
        <begin position="18"/>
        <end position="93"/>
    </location>
</feature>
<dbReference type="AlphaFoldDB" id="A0ABD2XXK9"/>
<dbReference type="Gene3D" id="3.10.20.90">
    <property type="entry name" value="Phosphatidylinositol 3-kinase Catalytic Subunit, Chain A, domain 1"/>
    <property type="match status" value="1"/>
</dbReference>
<dbReference type="Proteomes" id="UP001630127">
    <property type="component" value="Unassembled WGS sequence"/>
</dbReference>
<gene>
    <name evidence="2" type="ORF">ACH5RR_041452</name>
</gene>
<dbReference type="InterPro" id="IPR029071">
    <property type="entry name" value="Ubiquitin-like_domsf"/>
</dbReference>
<comment type="caution">
    <text evidence="2">The sequence shown here is derived from an EMBL/GenBank/DDBJ whole genome shotgun (WGS) entry which is preliminary data.</text>
</comment>
<dbReference type="Pfam" id="PF11976">
    <property type="entry name" value="Rad60-SLD"/>
    <property type="match status" value="1"/>
</dbReference>
<evidence type="ECO:0000313" key="3">
    <source>
        <dbReference type="Proteomes" id="UP001630127"/>
    </source>
</evidence>
<dbReference type="EMBL" id="JBJUIK010000017">
    <property type="protein sequence ID" value="KAL3498720.1"/>
    <property type="molecule type" value="Genomic_DNA"/>
</dbReference>
<sequence>MEGMEQEQFKKERNDNCVVIKVQMEKEHEIYFRIRRDKPIRKVLLAYCDHLQLEYDTVRFTLDGRKLKSMATADDLGLQHHDTIDAFHDQCGGGLAYPLISRMHDL</sequence>
<evidence type="ECO:0000313" key="2">
    <source>
        <dbReference type="EMBL" id="KAL3498720.1"/>
    </source>
</evidence>
<proteinExistence type="predicted"/>
<dbReference type="PANTHER" id="PTHR10562">
    <property type="entry name" value="SMALL UBIQUITIN-RELATED MODIFIER"/>
    <property type="match status" value="1"/>
</dbReference>
<reference evidence="2 3" key="1">
    <citation type="submission" date="2024-11" db="EMBL/GenBank/DDBJ databases">
        <title>A near-complete genome assembly of Cinchona calisaya.</title>
        <authorList>
            <person name="Lian D.C."/>
            <person name="Zhao X.W."/>
            <person name="Wei L."/>
        </authorList>
    </citation>
    <scope>NUCLEOTIDE SEQUENCE [LARGE SCALE GENOMIC DNA]</scope>
    <source>
        <tissue evidence="2">Nenye</tissue>
    </source>
</reference>
<evidence type="ECO:0000259" key="1">
    <source>
        <dbReference type="PROSITE" id="PS50053"/>
    </source>
</evidence>
<dbReference type="SUPFAM" id="SSF54236">
    <property type="entry name" value="Ubiquitin-like"/>
    <property type="match status" value="1"/>
</dbReference>
<keyword evidence="3" id="KW-1185">Reference proteome</keyword>
<name>A0ABD2XXK9_9GENT</name>
<organism evidence="2 3">
    <name type="scientific">Cinchona calisaya</name>
    <dbReference type="NCBI Taxonomy" id="153742"/>
    <lineage>
        <taxon>Eukaryota</taxon>
        <taxon>Viridiplantae</taxon>
        <taxon>Streptophyta</taxon>
        <taxon>Embryophyta</taxon>
        <taxon>Tracheophyta</taxon>
        <taxon>Spermatophyta</taxon>
        <taxon>Magnoliopsida</taxon>
        <taxon>eudicotyledons</taxon>
        <taxon>Gunneridae</taxon>
        <taxon>Pentapetalae</taxon>
        <taxon>asterids</taxon>
        <taxon>lamiids</taxon>
        <taxon>Gentianales</taxon>
        <taxon>Rubiaceae</taxon>
        <taxon>Cinchonoideae</taxon>
        <taxon>Cinchoneae</taxon>
        <taxon>Cinchona</taxon>
    </lineage>
</organism>